<dbReference type="SMART" id="SM00382">
    <property type="entry name" value="AAA"/>
    <property type="match status" value="2"/>
</dbReference>
<dbReference type="InterPro" id="IPR027417">
    <property type="entry name" value="P-loop_NTPase"/>
</dbReference>
<feature type="compositionally biased region" description="Basic and acidic residues" evidence="6">
    <location>
        <begin position="117"/>
        <end position="129"/>
    </location>
</feature>
<dbReference type="PROSITE" id="PS50014">
    <property type="entry name" value="BROMODOMAIN_2"/>
    <property type="match status" value="1"/>
</dbReference>
<dbReference type="Gene3D" id="1.20.920.10">
    <property type="entry name" value="Bromodomain-like"/>
    <property type="match status" value="1"/>
</dbReference>
<feature type="region of interest" description="Disordered" evidence="6">
    <location>
        <begin position="1211"/>
        <end position="1234"/>
    </location>
</feature>
<keyword evidence="3" id="KW-0067">ATP-binding</keyword>
<proteinExistence type="inferred from homology"/>
<comment type="similarity">
    <text evidence="1">Belongs to the AAA ATPase family.</text>
</comment>
<dbReference type="GO" id="GO:0016887">
    <property type="term" value="F:ATP hydrolysis activity"/>
    <property type="evidence" value="ECO:0007669"/>
    <property type="project" value="InterPro"/>
</dbReference>
<feature type="compositionally biased region" description="Acidic residues" evidence="6">
    <location>
        <begin position="427"/>
        <end position="440"/>
    </location>
</feature>
<reference evidence="8 9" key="1">
    <citation type="submission" date="2017-08" db="EMBL/GenBank/DDBJ databases">
        <title>Acidophilic green algal genome provides insights into adaptation to an acidic environment.</title>
        <authorList>
            <person name="Hirooka S."/>
            <person name="Hirose Y."/>
            <person name="Kanesaki Y."/>
            <person name="Higuchi S."/>
            <person name="Fujiwara T."/>
            <person name="Onuma R."/>
            <person name="Era A."/>
            <person name="Ohbayashi R."/>
            <person name="Uzuka A."/>
            <person name="Nozaki H."/>
            <person name="Yoshikawa H."/>
            <person name="Miyagishima S.Y."/>
        </authorList>
    </citation>
    <scope>NUCLEOTIDE SEQUENCE [LARGE SCALE GENOMIC DNA]</scope>
    <source>
        <strain evidence="8 9">NIES-2499</strain>
    </source>
</reference>
<dbReference type="SUPFAM" id="SSF47370">
    <property type="entry name" value="Bromodomain"/>
    <property type="match status" value="1"/>
</dbReference>
<evidence type="ECO:0000313" key="8">
    <source>
        <dbReference type="EMBL" id="GAX82372.1"/>
    </source>
</evidence>
<dbReference type="GO" id="GO:0005524">
    <property type="term" value="F:ATP binding"/>
    <property type="evidence" value="ECO:0007669"/>
    <property type="project" value="UniProtKB-KW"/>
</dbReference>
<dbReference type="InterPro" id="IPR041569">
    <property type="entry name" value="AAA_lid_3"/>
</dbReference>
<feature type="region of interest" description="Disordered" evidence="6">
    <location>
        <begin position="312"/>
        <end position="518"/>
    </location>
</feature>
<dbReference type="SMART" id="SM00297">
    <property type="entry name" value="BROMO"/>
    <property type="match status" value="1"/>
</dbReference>
<dbReference type="Proteomes" id="UP000232323">
    <property type="component" value="Unassembled WGS sequence"/>
</dbReference>
<sequence>MIRSSAPPSLPALVPDALLLSMDGPPPTRNLVETKFKLPRELACLINNSPRSRRRSKSHIPVQDCANNDSSSEMPKAAGDLIQELHVGSVKGEEKHHHQEGQLEQEEEDVDVSGSDQDDKADADEERRRYPARQRRSWVPVPLFTSHLIKESPRKRHKSMRGHKDPRSARKHDNSRHISGYEHDTHKGAEHSRQRRGTHFSSDHHQRPRNHITAALRSRDERRQEWEAAAAVDYNLRKRKELDYAEEDSYSDELDSSEELDHPLRYRRGHDNLQYVVNNQKVIAASRGRAAGQQHQNDKAAGVRQLVEASNRVPAGVTDEGPGYPVVGSYEKGKPRRLTRSTDPQHINGGHSIDTQQDVKKDKMKVENPEFSSSSDSSSSGTSSEDDRSEGEPDEQMRKLAEVRNKDELQAGGESGQVTHRESSSEGCEDDDEHLEEEEEQRQQAAWNRERLRPRQPPPGSKPATNKQSNVRPTGHAASRPLGVSHRHHQSSRLRGGGGGGLSRPPRNADVRRGGRRGSTTVRWLHEEDELPAHQDPSAAWRGVSMGALGAPGGGGVFPTSPGVAALIASLGGVPGGTSGGGNQLLPGAGSAARHHPGLPSSAAAWDGLLAGGATVHPAAAGLLSRGGGDTKPPATAVVNAEITPVQVDASVSFDQVGGLDHYVSALKEMVFLPLVYPELFERFKVQPPRGVLFYGPPGTGKTLVARALAAHASKFGQPVAFFMRKGADILSKWVGEAERQLRLLFEEAQKHQPSIIFFDEIDGLAPVRSSKQDQVHNSIVSTLLALMDGLDPRGQVVIIGATNRPDALDGALRRPGRFDRELLFPLPGLEARNSILHIHTSKWNDPPAVTLLSELATLTVGYCGADLKALCTEASLAALRRRYPQIYECEQKLLVKPSEVVVSRRDFLTALSSITPASHRSAAAHARPLPPSTAHALSPILAKAISYLEDTFPPAATCIAARASNTNSSVNTAAGVTPDLAAAAGRVGSHTAAARISGNHASCKIHEIFDSEDDEADLMPVSRTAAGAEGSYDAIAAAASLKRLLSPSNCLQRPNLLLCGAPGAGQQHVGPALLHALEGLPVHAVGLTSLLSDPGARSLEEALVHAFIEARRAAPAILYLPHLEGWWHTAHPVLRACLVQLLEDLPSDLPLLLLATADCPSYDLDDALLDLFEEDGILELGSVGESERKSMLEPVILAAARLPSKVAELSVTNGSTGGGKSREQQRKEEELAVDPEPLIRQQKEREARAVMEARMKYEEDQTTLRALRMGLRDVTLRLLSNKRWKLFWMPADPDEDAEYYELVTAPMDLATVLSRVDSRQYMTPEQYLADMKLIEKATRQFYGDASNGGDGARYVNQATALVDEAEGMIQAGLPLELRQRLWQIDAAGGPAAAPPGVVTVETMAAEAAALAASSAAANGSRGHRGQKESEGVQRASGRLRGEQLPTAIVFKDPEKLMAMARKQNPRHHVPHQHDVAEPPEVASVSDDQMEVDGHGDVTGTSNQQSMVIDLASPLLKTSAIDRVMGVDDEGEHPSVDADAADIINIVIDERPSTMQAGCSAVSVGPLVKKLEINHKSAHSNDTPLLSPSVTPITDEPERLLVCNPTSSSITMQSDRDGQMTMTASHGDLNKASPPANCNAAAGAASCEAVIPHGVETGSALNPDIVIGADVTERTAMPRYNPALVDPIAEDAARQLVSFLVQGCDGWMLQQLEVLVARAVRWVRAQHKQEDRVRVVQQLAEDLKLYLNSRSS</sequence>
<accession>A0A250XHH0</accession>
<dbReference type="GO" id="GO:0006334">
    <property type="term" value="P:nucleosome assembly"/>
    <property type="evidence" value="ECO:0007669"/>
    <property type="project" value="TreeGrafter"/>
</dbReference>
<dbReference type="InterPro" id="IPR003593">
    <property type="entry name" value="AAA+_ATPase"/>
</dbReference>
<feature type="region of interest" description="Disordered" evidence="6">
    <location>
        <begin position="49"/>
        <end position="76"/>
    </location>
</feature>
<evidence type="ECO:0000256" key="3">
    <source>
        <dbReference type="ARBA" id="ARBA00022840"/>
    </source>
</evidence>
<dbReference type="OrthoDB" id="5421at2759"/>
<feature type="compositionally biased region" description="Basic and acidic residues" evidence="6">
    <location>
        <begin position="1221"/>
        <end position="1231"/>
    </location>
</feature>
<comment type="caution">
    <text evidence="8">The sequence shown here is derived from an EMBL/GenBank/DDBJ whole genome shotgun (WGS) entry which is preliminary data.</text>
</comment>
<dbReference type="PROSITE" id="PS00674">
    <property type="entry name" value="AAA"/>
    <property type="match status" value="1"/>
</dbReference>
<keyword evidence="9" id="KW-1185">Reference proteome</keyword>
<evidence type="ECO:0000256" key="4">
    <source>
        <dbReference type="ARBA" id="ARBA00023117"/>
    </source>
</evidence>
<dbReference type="GO" id="GO:0045815">
    <property type="term" value="P:transcription initiation-coupled chromatin remodeling"/>
    <property type="evidence" value="ECO:0007669"/>
    <property type="project" value="TreeGrafter"/>
</dbReference>
<evidence type="ECO:0000256" key="2">
    <source>
        <dbReference type="ARBA" id="ARBA00022741"/>
    </source>
</evidence>
<feature type="compositionally biased region" description="Basic and acidic residues" evidence="6">
    <location>
        <begin position="91"/>
        <end position="101"/>
    </location>
</feature>
<gene>
    <name evidence="8" type="ORF">CEUSTIGMA_g9801.t1</name>
</gene>
<feature type="region of interest" description="Disordered" evidence="6">
    <location>
        <begin position="1417"/>
        <end position="1441"/>
    </location>
</feature>
<feature type="compositionally biased region" description="Polar residues" evidence="6">
    <location>
        <begin position="463"/>
        <end position="472"/>
    </location>
</feature>
<protein>
    <recommendedName>
        <fullName evidence="7">Bromo domain-containing protein</fullName>
    </recommendedName>
</protein>
<dbReference type="GO" id="GO:0003682">
    <property type="term" value="F:chromatin binding"/>
    <property type="evidence" value="ECO:0007669"/>
    <property type="project" value="TreeGrafter"/>
</dbReference>
<feature type="compositionally biased region" description="Basic and acidic residues" evidence="6">
    <location>
        <begin position="162"/>
        <end position="192"/>
    </location>
</feature>
<name>A0A250XHH0_9CHLO</name>
<feature type="domain" description="Bromo" evidence="7">
    <location>
        <begin position="1288"/>
        <end position="1350"/>
    </location>
</feature>
<dbReference type="Gene3D" id="1.10.8.60">
    <property type="match status" value="1"/>
</dbReference>
<dbReference type="SUPFAM" id="SSF52540">
    <property type="entry name" value="P-loop containing nucleoside triphosphate hydrolases"/>
    <property type="match status" value="2"/>
</dbReference>
<evidence type="ECO:0000256" key="1">
    <source>
        <dbReference type="ARBA" id="ARBA00006914"/>
    </source>
</evidence>
<keyword evidence="4 5" id="KW-0103">Bromodomain</keyword>
<evidence type="ECO:0000259" key="7">
    <source>
        <dbReference type="PROSITE" id="PS50014"/>
    </source>
</evidence>
<dbReference type="Pfam" id="PF17862">
    <property type="entry name" value="AAA_lid_3"/>
    <property type="match status" value="1"/>
</dbReference>
<feature type="compositionally biased region" description="Low complexity" evidence="6">
    <location>
        <begin position="372"/>
        <end position="383"/>
    </location>
</feature>
<dbReference type="InterPro" id="IPR036427">
    <property type="entry name" value="Bromodomain-like_sf"/>
</dbReference>
<dbReference type="GO" id="GO:0042393">
    <property type="term" value="F:histone binding"/>
    <property type="evidence" value="ECO:0007669"/>
    <property type="project" value="TreeGrafter"/>
</dbReference>
<evidence type="ECO:0000313" key="9">
    <source>
        <dbReference type="Proteomes" id="UP000232323"/>
    </source>
</evidence>
<organism evidence="8 9">
    <name type="scientific">Chlamydomonas eustigma</name>
    <dbReference type="NCBI Taxonomy" id="1157962"/>
    <lineage>
        <taxon>Eukaryota</taxon>
        <taxon>Viridiplantae</taxon>
        <taxon>Chlorophyta</taxon>
        <taxon>core chlorophytes</taxon>
        <taxon>Chlorophyceae</taxon>
        <taxon>CS clade</taxon>
        <taxon>Chlamydomonadales</taxon>
        <taxon>Chlamydomonadaceae</taxon>
        <taxon>Chlamydomonas</taxon>
    </lineage>
</organism>
<dbReference type="Pfam" id="PF00439">
    <property type="entry name" value="Bromodomain"/>
    <property type="match status" value="1"/>
</dbReference>
<dbReference type="STRING" id="1157962.A0A250XHH0"/>
<dbReference type="PANTHER" id="PTHR23069:SF0">
    <property type="entry name" value="TAT-BINDING HOMOLOG 7"/>
    <property type="match status" value="1"/>
</dbReference>
<evidence type="ECO:0000256" key="6">
    <source>
        <dbReference type="SAM" id="MobiDB-lite"/>
    </source>
</evidence>
<dbReference type="EMBL" id="BEGY01000079">
    <property type="protein sequence ID" value="GAX82372.1"/>
    <property type="molecule type" value="Genomic_DNA"/>
</dbReference>
<dbReference type="Pfam" id="PF00004">
    <property type="entry name" value="AAA"/>
    <property type="match status" value="1"/>
</dbReference>
<dbReference type="Gene3D" id="3.40.50.300">
    <property type="entry name" value="P-loop containing nucleotide triphosphate hydrolases"/>
    <property type="match status" value="2"/>
</dbReference>
<dbReference type="FunFam" id="3.40.50.300:FF:000061">
    <property type="entry name" value="ATPase family, AAA domain-containing 2"/>
    <property type="match status" value="1"/>
</dbReference>
<dbReference type="InterPro" id="IPR003960">
    <property type="entry name" value="ATPase_AAA_CS"/>
</dbReference>
<dbReference type="InterPro" id="IPR045199">
    <property type="entry name" value="ATAD2-like"/>
</dbReference>
<feature type="compositionally biased region" description="Basic and acidic residues" evidence="6">
    <location>
        <begin position="395"/>
        <end position="409"/>
    </location>
</feature>
<feature type="region of interest" description="Disordered" evidence="6">
    <location>
        <begin position="90"/>
        <end position="222"/>
    </location>
</feature>
<feature type="compositionally biased region" description="Basic and acidic residues" evidence="6">
    <location>
        <begin position="357"/>
        <end position="368"/>
    </location>
</feature>
<dbReference type="PANTHER" id="PTHR23069">
    <property type="entry name" value="AAA DOMAIN-CONTAINING"/>
    <property type="match status" value="1"/>
</dbReference>
<keyword evidence="2" id="KW-0547">Nucleotide-binding</keyword>
<evidence type="ECO:0000256" key="5">
    <source>
        <dbReference type="PROSITE-ProRule" id="PRU00035"/>
    </source>
</evidence>
<dbReference type="FunFam" id="1.10.8.60:FF:000016">
    <property type="entry name" value="ATPase family AAA domain-containing protein 2B"/>
    <property type="match status" value="1"/>
</dbReference>
<dbReference type="InterPro" id="IPR003959">
    <property type="entry name" value="ATPase_AAA_core"/>
</dbReference>
<dbReference type="GO" id="GO:0006337">
    <property type="term" value="P:nucleosome disassembly"/>
    <property type="evidence" value="ECO:0007669"/>
    <property type="project" value="TreeGrafter"/>
</dbReference>
<dbReference type="GO" id="GO:0005634">
    <property type="term" value="C:nucleus"/>
    <property type="evidence" value="ECO:0007669"/>
    <property type="project" value="TreeGrafter"/>
</dbReference>
<dbReference type="InterPro" id="IPR001487">
    <property type="entry name" value="Bromodomain"/>
</dbReference>